<evidence type="ECO:0000256" key="4">
    <source>
        <dbReference type="ARBA" id="ARBA00022741"/>
    </source>
</evidence>
<dbReference type="EC" id="2.7.11.1" evidence="1"/>
<gene>
    <name evidence="11" type="primary">g7118</name>
    <name evidence="11" type="ORF">VP750_LOCUS6092</name>
</gene>
<evidence type="ECO:0000313" key="12">
    <source>
        <dbReference type="Proteomes" id="UP001497392"/>
    </source>
</evidence>
<evidence type="ECO:0000256" key="6">
    <source>
        <dbReference type="ARBA" id="ARBA00022840"/>
    </source>
</evidence>
<dbReference type="PROSITE" id="PS00107">
    <property type="entry name" value="PROTEIN_KINASE_ATP"/>
    <property type="match status" value="1"/>
</dbReference>
<sequence>MSSPIREEEAGPVIEDQETVVLPVLNGAESEEGGKERKEKHKKDKKHKHKQKHKHKSGHKRRREEEDGAEVETVHADVTRTPDPARLADGKVPHDVADKAGSDCESGEIPKAEDTKAQALESKAADDRQGLPENVARPHGTDKHQIPGHDGSDRHESLDADTAIPQKRPRVEDEGKDGLDAKRMHQDSEDAGDLTSKADQPKFGSDRHKRRDATEPPRTTASVKDTSRHRERSRDDRTTKEEKRAHTSRERQPEDAKDRDRRRERSTERRREPERSGRGPSHGRERDARERERDRDPRALGRDADARARRPDAGREADSRSRRYGEDRDRGVRGPSRDRERVRYPDRERDRDRTNQYSRYAGHDRERNRGRDSRDDRRDDRGDDRRHRQAEPRKTKEELEAEVKKEAELAAQMEAALEGDEDEEQRLIEERRKRRQQILAKHQQDRDLSERVAAPTASELQSNGYMDTPGRTPGAMSGASPSVHSAGARVSPRVSPVPSSVTASPARPTKDALSRPQSANHLGRPGSDLEEDDEEEVLRVEQGEDLWQTRRDEEAVAKEPSAAAGAALGEAEAGQGPLAADADDPAVVDSEDEMKHKLEAQAARHHDTLDIFAEQVDDDMFGPGPNAAAAGAPVVKKGLLDNYDDVEGYYNFQVGEIMDDRYEVFDTLGKGVFSTVLRARDTAHKNALGKHPEVAVKVIRSNDVMYKAGQTEMVILRKLSGADPNGKRHCVRMLRSFEYRQHLCLVFESMDLNLRELTKKYGRGIGLNIRAVRPYAAQMFWALYHLQNCGVLHSDIKPDNILVSEDRTSVKLCDFGSAMFQGENEVTPYLVSRYYRSPEVILGLKYDTPMDMWSIGCVVYELYTGKILFPGRSNNEMLKLMMDVQGPFPKKMLRKGAFADRHFDLKDPNCSFYHIEEDPVTRQPVRRIISSPSAKKNFSALLAGSEGDKRQVAQLADLLERMMHLDPEKRITPKEALRHPFIKGADLAGEQVDVWARPCAGPELEATASKPEACAPAKHPMLDLKGWSIHLDGN</sequence>
<dbReference type="Gene3D" id="3.30.200.20">
    <property type="entry name" value="Phosphorylase Kinase, domain 1"/>
    <property type="match status" value="1"/>
</dbReference>
<evidence type="ECO:0000256" key="9">
    <source>
        <dbReference type="SAM" id="MobiDB-lite"/>
    </source>
</evidence>
<feature type="domain" description="Protein kinase" evidence="10">
    <location>
        <begin position="662"/>
        <end position="982"/>
    </location>
</feature>
<proteinExistence type="inferred from homology"/>
<feature type="compositionally biased region" description="Basic and acidic residues" evidence="9">
    <location>
        <begin position="361"/>
        <end position="408"/>
    </location>
</feature>
<name>A0ABP1FX22_9CHLO</name>
<dbReference type="InterPro" id="IPR050494">
    <property type="entry name" value="Ser_Thr_dual-spec_kinase"/>
</dbReference>
<evidence type="ECO:0000256" key="8">
    <source>
        <dbReference type="PROSITE-ProRule" id="PRU10141"/>
    </source>
</evidence>
<dbReference type="InterPro" id="IPR017441">
    <property type="entry name" value="Protein_kinase_ATP_BS"/>
</dbReference>
<dbReference type="InterPro" id="IPR000719">
    <property type="entry name" value="Prot_kinase_dom"/>
</dbReference>
<comment type="caution">
    <text evidence="11">The sequence shown here is derived from an EMBL/GenBank/DDBJ whole genome shotgun (WGS) entry which is preliminary data.</text>
</comment>
<protein>
    <recommendedName>
        <fullName evidence="1">non-specific serine/threonine protein kinase</fullName>
        <ecNumber evidence="1">2.7.11.1</ecNumber>
    </recommendedName>
</protein>
<dbReference type="CDD" id="cd14135">
    <property type="entry name" value="STKc_PRP4"/>
    <property type="match status" value="1"/>
</dbReference>
<comment type="similarity">
    <text evidence="7">Belongs to the protein kinase superfamily. CMGC Ser/Thr protein kinase family.</text>
</comment>
<dbReference type="InterPro" id="IPR008271">
    <property type="entry name" value="Ser/Thr_kinase_AS"/>
</dbReference>
<feature type="compositionally biased region" description="Basic and acidic residues" evidence="9">
    <location>
        <begin position="169"/>
        <end position="188"/>
    </location>
</feature>
<dbReference type="InterPro" id="IPR011009">
    <property type="entry name" value="Kinase-like_dom_sf"/>
</dbReference>
<feature type="compositionally biased region" description="Acidic residues" evidence="9">
    <location>
        <begin position="581"/>
        <end position="592"/>
    </location>
</feature>
<feature type="compositionally biased region" description="Basic and acidic residues" evidence="9">
    <location>
        <begin position="139"/>
        <end position="158"/>
    </location>
</feature>
<keyword evidence="2" id="KW-0723">Serine/threonine-protein kinase</keyword>
<evidence type="ECO:0000256" key="7">
    <source>
        <dbReference type="ARBA" id="ARBA00023596"/>
    </source>
</evidence>
<keyword evidence="3" id="KW-0808">Transferase</keyword>
<keyword evidence="5" id="KW-0418">Kinase</keyword>
<feature type="compositionally biased region" description="Low complexity" evidence="9">
    <location>
        <begin position="488"/>
        <end position="507"/>
    </location>
</feature>
<feature type="compositionally biased region" description="Basic residues" evidence="9">
    <location>
        <begin position="38"/>
        <end position="62"/>
    </location>
</feature>
<evidence type="ECO:0000256" key="1">
    <source>
        <dbReference type="ARBA" id="ARBA00012513"/>
    </source>
</evidence>
<dbReference type="PROSITE" id="PS00108">
    <property type="entry name" value="PROTEIN_KINASE_ST"/>
    <property type="match status" value="1"/>
</dbReference>
<dbReference type="EMBL" id="CAXHTA020000010">
    <property type="protein sequence ID" value="CAL5224433.1"/>
    <property type="molecule type" value="Genomic_DNA"/>
</dbReference>
<evidence type="ECO:0000313" key="11">
    <source>
        <dbReference type="EMBL" id="CAL5224433.1"/>
    </source>
</evidence>
<dbReference type="Proteomes" id="UP001497392">
    <property type="component" value="Unassembled WGS sequence"/>
</dbReference>
<dbReference type="Gene3D" id="1.10.510.10">
    <property type="entry name" value="Transferase(Phosphotransferase) domain 1"/>
    <property type="match status" value="1"/>
</dbReference>
<dbReference type="PANTHER" id="PTHR24058">
    <property type="entry name" value="DUAL SPECIFICITY PROTEIN KINASE"/>
    <property type="match status" value="1"/>
</dbReference>
<evidence type="ECO:0000256" key="5">
    <source>
        <dbReference type="ARBA" id="ARBA00022777"/>
    </source>
</evidence>
<evidence type="ECO:0000256" key="2">
    <source>
        <dbReference type="ARBA" id="ARBA00022527"/>
    </source>
</evidence>
<keyword evidence="4 8" id="KW-0547">Nucleotide-binding</keyword>
<evidence type="ECO:0000256" key="3">
    <source>
        <dbReference type="ARBA" id="ARBA00022679"/>
    </source>
</evidence>
<dbReference type="Pfam" id="PF00069">
    <property type="entry name" value="Pkinase"/>
    <property type="match status" value="1"/>
</dbReference>
<evidence type="ECO:0000259" key="10">
    <source>
        <dbReference type="PROSITE" id="PS50011"/>
    </source>
</evidence>
<accession>A0ABP1FX22</accession>
<dbReference type="PROSITE" id="PS50011">
    <property type="entry name" value="PROTEIN_KINASE_DOM"/>
    <property type="match status" value="1"/>
</dbReference>
<feature type="compositionally biased region" description="Basic and acidic residues" evidence="9">
    <location>
        <begin position="86"/>
        <end position="116"/>
    </location>
</feature>
<feature type="region of interest" description="Disordered" evidence="9">
    <location>
        <begin position="1"/>
        <end position="592"/>
    </location>
</feature>
<feature type="binding site" evidence="8">
    <location>
        <position position="697"/>
    </location>
    <ligand>
        <name>ATP</name>
        <dbReference type="ChEBI" id="CHEBI:30616"/>
    </ligand>
</feature>
<dbReference type="SUPFAM" id="SSF56112">
    <property type="entry name" value="Protein kinase-like (PK-like)"/>
    <property type="match status" value="1"/>
</dbReference>
<keyword evidence="6 8" id="KW-0067">ATP-binding</keyword>
<organism evidence="11 12">
    <name type="scientific">Coccomyxa viridis</name>
    <dbReference type="NCBI Taxonomy" id="1274662"/>
    <lineage>
        <taxon>Eukaryota</taxon>
        <taxon>Viridiplantae</taxon>
        <taxon>Chlorophyta</taxon>
        <taxon>core chlorophytes</taxon>
        <taxon>Trebouxiophyceae</taxon>
        <taxon>Trebouxiophyceae incertae sedis</taxon>
        <taxon>Coccomyxaceae</taxon>
        <taxon>Coccomyxa</taxon>
    </lineage>
</organism>
<dbReference type="SMART" id="SM00220">
    <property type="entry name" value="S_TKc"/>
    <property type="match status" value="1"/>
</dbReference>
<dbReference type="InterPro" id="IPR044092">
    <property type="entry name" value="STKc_PRP4"/>
</dbReference>
<dbReference type="PANTHER" id="PTHR24058:SF103">
    <property type="entry name" value="SERINE_THREONINE-PROTEIN KINASE PRP4 HOMOLOG"/>
    <property type="match status" value="1"/>
</dbReference>
<keyword evidence="12" id="KW-1185">Reference proteome</keyword>
<reference evidence="11 12" key="1">
    <citation type="submission" date="2024-06" db="EMBL/GenBank/DDBJ databases">
        <authorList>
            <person name="Kraege A."/>
            <person name="Thomma B."/>
        </authorList>
    </citation>
    <scope>NUCLEOTIDE SEQUENCE [LARGE SCALE GENOMIC DNA]</scope>
</reference>
<feature type="compositionally biased region" description="Low complexity" evidence="9">
    <location>
        <begin position="558"/>
        <end position="580"/>
    </location>
</feature>
<feature type="compositionally biased region" description="Basic and acidic residues" evidence="9">
    <location>
        <begin position="537"/>
        <end position="557"/>
    </location>
</feature>
<feature type="compositionally biased region" description="Basic and acidic residues" evidence="9">
    <location>
        <begin position="225"/>
        <end position="354"/>
    </location>
</feature>